<dbReference type="Proteomes" id="UP001336020">
    <property type="component" value="Unassembled WGS sequence"/>
</dbReference>
<dbReference type="PRINTS" id="PR00714">
    <property type="entry name" value="MAN6PISMRASE"/>
</dbReference>
<dbReference type="InterPro" id="IPR046457">
    <property type="entry name" value="PMI_typeI_cat"/>
</dbReference>
<dbReference type="InterPro" id="IPR016305">
    <property type="entry name" value="Mannose-6-P_Isomerase"/>
</dbReference>
<dbReference type="Gene3D" id="1.10.441.10">
    <property type="entry name" value="Phosphomannose Isomerase, domain 2"/>
    <property type="match status" value="1"/>
</dbReference>
<evidence type="ECO:0000259" key="8">
    <source>
        <dbReference type="Pfam" id="PF20511"/>
    </source>
</evidence>
<comment type="catalytic activity">
    <reaction evidence="1">
        <text>D-mannose 6-phosphate = D-fructose 6-phosphate</text>
        <dbReference type="Rhea" id="RHEA:12356"/>
        <dbReference type="ChEBI" id="CHEBI:58735"/>
        <dbReference type="ChEBI" id="CHEBI:61527"/>
        <dbReference type="EC" id="5.3.1.8"/>
    </reaction>
</comment>
<evidence type="ECO:0000256" key="7">
    <source>
        <dbReference type="ARBA" id="ARBA00023235"/>
    </source>
</evidence>
<dbReference type="InterPro" id="IPR001250">
    <property type="entry name" value="Man6P_Isoase-1"/>
</dbReference>
<dbReference type="PROSITE" id="PS00965">
    <property type="entry name" value="PMI_I_1"/>
    <property type="match status" value="1"/>
</dbReference>
<evidence type="ECO:0000313" key="10">
    <source>
        <dbReference type="Proteomes" id="UP001336020"/>
    </source>
</evidence>
<dbReference type="NCBIfam" id="TIGR00218">
    <property type="entry name" value="manA"/>
    <property type="match status" value="1"/>
</dbReference>
<gene>
    <name evidence="9" type="primary">manA</name>
    <name evidence="9" type="ORF">Q7514_23015</name>
</gene>
<keyword evidence="6" id="KW-0862">Zinc</keyword>
<dbReference type="PANTHER" id="PTHR10309:SF0">
    <property type="entry name" value="MANNOSE-6-PHOSPHATE ISOMERASE"/>
    <property type="match status" value="1"/>
</dbReference>
<dbReference type="Pfam" id="PF20511">
    <property type="entry name" value="PMI_typeI_cat"/>
    <property type="match status" value="1"/>
</dbReference>
<dbReference type="CDD" id="cd07011">
    <property type="entry name" value="cupin_PMI_type_I_N"/>
    <property type="match status" value="1"/>
</dbReference>
<sequence>MNSVEANEDSGLDVGGPSAYAAQRIHGVVQSYSWGSRSAIAELMGRPCPTDLPEAELWLGAHPSGPSMLETGVLLSDVIDRAPTSALGPKCVDKFGPRLPFLFKVLAAETALSLQAHPTLDQARAGFARENAAGIPINSPTRNYRDDNHKPELLVALTEFHALAGFRDEDRTLALLRALDLPELAESARLLVRGGLRDLFEGWLNLGDAESQGLVALVLGACRRYIEGFPDGDFVDEAQMVIDLGKQYPGDPGVLAAMLLNLITLRPGEGIYLGAGHLHAYLRGAGIEIMANSDNVLRGGMTTKYINRSELVRVLRFESVAPPIVHPEPLAGLQNACVLQYATPASEFQLRRVEIGRCGAGGYSVACSSAAGPQILLCTRGTCRIAVGGVETTAPDSSFEVAQGESIWIPAGGTVTIFADDSDSQVFIATTP</sequence>
<evidence type="ECO:0000256" key="6">
    <source>
        <dbReference type="ARBA" id="ARBA00022833"/>
    </source>
</evidence>
<evidence type="ECO:0000256" key="5">
    <source>
        <dbReference type="ARBA" id="ARBA00022723"/>
    </source>
</evidence>
<evidence type="ECO:0000256" key="2">
    <source>
        <dbReference type="ARBA" id="ARBA00001947"/>
    </source>
</evidence>
<reference evidence="9 10" key="1">
    <citation type="submission" date="2023-07" db="EMBL/GenBank/DDBJ databases">
        <authorList>
            <person name="Girao M."/>
            <person name="Carvalho M.F."/>
        </authorList>
    </citation>
    <scope>NUCLEOTIDE SEQUENCE [LARGE SCALE GENOMIC DNA]</scope>
    <source>
        <strain evidence="9 10">YIM65754</strain>
    </source>
</reference>
<dbReference type="EC" id="5.3.1.8" evidence="4"/>
<dbReference type="PIRSF" id="PIRSF001480">
    <property type="entry name" value="Mannose-6-phosphate_isomerase"/>
    <property type="match status" value="1"/>
</dbReference>
<keyword evidence="5" id="KW-0479">Metal-binding</keyword>
<comment type="caution">
    <text evidence="9">The sequence shown here is derived from an EMBL/GenBank/DDBJ whole genome shotgun (WGS) entry which is preliminary data.</text>
</comment>
<dbReference type="InterPro" id="IPR018050">
    <property type="entry name" value="Pmannose_isomerase-type1_CS"/>
</dbReference>
<keyword evidence="7 9" id="KW-0413">Isomerase</keyword>
<evidence type="ECO:0000313" key="9">
    <source>
        <dbReference type="EMBL" id="MEE2060397.1"/>
    </source>
</evidence>
<dbReference type="SUPFAM" id="SSF51182">
    <property type="entry name" value="RmlC-like cupins"/>
    <property type="match status" value="1"/>
</dbReference>
<accession>A0ABU7LGN0</accession>
<evidence type="ECO:0000256" key="3">
    <source>
        <dbReference type="ARBA" id="ARBA00010772"/>
    </source>
</evidence>
<proteinExistence type="inferred from homology"/>
<comment type="cofactor">
    <cofactor evidence="2">
        <name>Zn(2+)</name>
        <dbReference type="ChEBI" id="CHEBI:29105"/>
    </cofactor>
</comment>
<dbReference type="InterPro" id="IPR014710">
    <property type="entry name" value="RmlC-like_jellyroll"/>
</dbReference>
<dbReference type="Gene3D" id="2.60.120.10">
    <property type="entry name" value="Jelly Rolls"/>
    <property type="match status" value="2"/>
</dbReference>
<protein>
    <recommendedName>
        <fullName evidence="4">mannose-6-phosphate isomerase</fullName>
        <ecNumber evidence="4">5.3.1.8</ecNumber>
    </recommendedName>
</protein>
<feature type="domain" description="Phosphomannose isomerase type I catalytic" evidence="8">
    <location>
        <begin position="24"/>
        <end position="168"/>
    </location>
</feature>
<keyword evidence="10" id="KW-1185">Reference proteome</keyword>
<evidence type="ECO:0000256" key="1">
    <source>
        <dbReference type="ARBA" id="ARBA00000757"/>
    </source>
</evidence>
<evidence type="ECO:0000256" key="4">
    <source>
        <dbReference type="ARBA" id="ARBA00011956"/>
    </source>
</evidence>
<dbReference type="InterPro" id="IPR011051">
    <property type="entry name" value="RmlC_Cupin_sf"/>
</dbReference>
<dbReference type="GO" id="GO:0004476">
    <property type="term" value="F:mannose-6-phosphate isomerase activity"/>
    <property type="evidence" value="ECO:0007669"/>
    <property type="project" value="UniProtKB-EC"/>
</dbReference>
<dbReference type="PANTHER" id="PTHR10309">
    <property type="entry name" value="MANNOSE-6-PHOSPHATE ISOMERASE"/>
    <property type="match status" value="1"/>
</dbReference>
<organism evidence="9 10">
    <name type="scientific">Rhodococcus artemisiae</name>
    <dbReference type="NCBI Taxonomy" id="714159"/>
    <lineage>
        <taxon>Bacteria</taxon>
        <taxon>Bacillati</taxon>
        <taxon>Actinomycetota</taxon>
        <taxon>Actinomycetes</taxon>
        <taxon>Mycobacteriales</taxon>
        <taxon>Nocardiaceae</taxon>
        <taxon>Rhodococcus</taxon>
    </lineage>
</organism>
<comment type="similarity">
    <text evidence="3">Belongs to the mannose-6-phosphate isomerase type 1 family.</text>
</comment>
<name>A0ABU7LGN0_9NOCA</name>
<dbReference type="EMBL" id="JAUTXY010000012">
    <property type="protein sequence ID" value="MEE2060397.1"/>
    <property type="molecule type" value="Genomic_DNA"/>
</dbReference>